<sequence>MSLEQFILSRISQFQEKYDDIFTKSLNVYGIDKNDTLSINYTECFLGEKYYLITFNEQNQEKFEQIKLQLIECLNNNQSITVSFLKKQLFLLSNLKLCQNIQQQISRLKIHCMYFLGQFNQINSFSEVDFNIKDININKLLKQMNNLFCIAYNTENFELVPQQFQDIYIRSNEELIQTFILIIYQIIIRLKAIDLKNKIFFGLDNNNKRLIYLQIQTECYPQLKFEMEQNPLFQKIQRRVCPNLEIHLINQTLKLLVYKNLESLEKIRKIQEEII</sequence>
<dbReference type="Proteomes" id="UP000692954">
    <property type="component" value="Unassembled WGS sequence"/>
</dbReference>
<dbReference type="AlphaFoldDB" id="A0A8S1RN38"/>
<name>A0A8S1RN38_9CILI</name>
<comment type="caution">
    <text evidence="1">The sequence shown here is derived from an EMBL/GenBank/DDBJ whole genome shotgun (WGS) entry which is preliminary data.</text>
</comment>
<protein>
    <submittedName>
        <fullName evidence="1">Uncharacterized protein</fullName>
    </submittedName>
</protein>
<gene>
    <name evidence="1" type="ORF">PSON_ATCC_30995.1.T1950004</name>
</gene>
<evidence type="ECO:0000313" key="2">
    <source>
        <dbReference type="Proteomes" id="UP000692954"/>
    </source>
</evidence>
<evidence type="ECO:0000313" key="1">
    <source>
        <dbReference type="EMBL" id="CAD8128732.1"/>
    </source>
</evidence>
<reference evidence="1" key="1">
    <citation type="submission" date="2021-01" db="EMBL/GenBank/DDBJ databases">
        <authorList>
            <consortium name="Genoscope - CEA"/>
            <person name="William W."/>
        </authorList>
    </citation>
    <scope>NUCLEOTIDE SEQUENCE</scope>
</reference>
<organism evidence="1 2">
    <name type="scientific">Paramecium sonneborni</name>
    <dbReference type="NCBI Taxonomy" id="65129"/>
    <lineage>
        <taxon>Eukaryota</taxon>
        <taxon>Sar</taxon>
        <taxon>Alveolata</taxon>
        <taxon>Ciliophora</taxon>
        <taxon>Intramacronucleata</taxon>
        <taxon>Oligohymenophorea</taxon>
        <taxon>Peniculida</taxon>
        <taxon>Parameciidae</taxon>
        <taxon>Paramecium</taxon>
    </lineage>
</organism>
<keyword evidence="2" id="KW-1185">Reference proteome</keyword>
<dbReference type="EMBL" id="CAJJDN010000195">
    <property type="protein sequence ID" value="CAD8128732.1"/>
    <property type="molecule type" value="Genomic_DNA"/>
</dbReference>
<accession>A0A8S1RN38</accession>
<proteinExistence type="predicted"/>